<dbReference type="GO" id="GO:0003700">
    <property type="term" value="F:DNA-binding transcription factor activity"/>
    <property type="evidence" value="ECO:0007669"/>
    <property type="project" value="InterPro"/>
</dbReference>
<dbReference type="RefSeq" id="WP_072838560.1">
    <property type="nucleotide sequence ID" value="NZ_FQVF01000004.1"/>
</dbReference>
<evidence type="ECO:0000256" key="1">
    <source>
        <dbReference type="ARBA" id="ARBA00023015"/>
    </source>
</evidence>
<dbReference type="InterPro" id="IPR018062">
    <property type="entry name" value="HTH_AraC-typ_CS"/>
</dbReference>
<dbReference type="PROSITE" id="PS01124">
    <property type="entry name" value="HTH_ARAC_FAMILY_2"/>
    <property type="match status" value="1"/>
</dbReference>
<dbReference type="SMART" id="SM00342">
    <property type="entry name" value="HTH_ARAC"/>
    <property type="match status" value="1"/>
</dbReference>
<keyword evidence="1" id="KW-0805">Transcription regulation</keyword>
<dbReference type="EMBL" id="FQVF01000004">
    <property type="protein sequence ID" value="SHE86666.1"/>
    <property type="molecule type" value="Genomic_DNA"/>
</dbReference>
<dbReference type="Pfam" id="PF12833">
    <property type="entry name" value="HTH_18"/>
    <property type="match status" value="1"/>
</dbReference>
<evidence type="ECO:0000313" key="5">
    <source>
        <dbReference type="EMBL" id="SHE86666.1"/>
    </source>
</evidence>
<evidence type="ECO:0000256" key="2">
    <source>
        <dbReference type="ARBA" id="ARBA00023125"/>
    </source>
</evidence>
<dbReference type="SUPFAM" id="SSF51182">
    <property type="entry name" value="RmlC-like cupins"/>
    <property type="match status" value="1"/>
</dbReference>
<organism evidence="5 6">
    <name type="scientific">Marinomonas polaris DSM 16579</name>
    <dbReference type="NCBI Taxonomy" id="1122206"/>
    <lineage>
        <taxon>Bacteria</taxon>
        <taxon>Pseudomonadati</taxon>
        <taxon>Pseudomonadota</taxon>
        <taxon>Gammaproteobacteria</taxon>
        <taxon>Oceanospirillales</taxon>
        <taxon>Oceanospirillaceae</taxon>
        <taxon>Marinomonas</taxon>
    </lineage>
</organism>
<dbReference type="Proteomes" id="UP000184517">
    <property type="component" value="Unassembled WGS sequence"/>
</dbReference>
<proteinExistence type="predicted"/>
<protein>
    <submittedName>
        <fullName evidence="5">Transcriptional regulator, AraC family</fullName>
    </submittedName>
</protein>
<keyword evidence="2" id="KW-0238">DNA-binding</keyword>
<evidence type="ECO:0000256" key="3">
    <source>
        <dbReference type="ARBA" id="ARBA00023163"/>
    </source>
</evidence>
<dbReference type="PROSITE" id="PS00041">
    <property type="entry name" value="HTH_ARAC_FAMILY_1"/>
    <property type="match status" value="1"/>
</dbReference>
<dbReference type="InterPro" id="IPR050204">
    <property type="entry name" value="AraC_XylS_family_regulators"/>
</dbReference>
<dbReference type="AlphaFoldDB" id="A0A1M4WZI0"/>
<sequence length="262" mass="29575">MNSEIRHNLISTQQGEHLHDFSQILIGWKGKMTCELPQSSGALGRGHFALAPNNIPHLFSGQTKDCELLVVDMHCQDPLMTYIAESSGSSLDILLSSASFFSQLPVELIGCLEFTAKQLQHASEQVRRRVSTQMLPMVLLQVTDIVSEQDSAWRSVAHQRLDLVILNGLIDSKPDQTFSNEWLAHYFNMSESHFYVVCQKQFGMSPQKYILTRKLQQAHQLIMTSSIPIAMLAEKYGFSNASSFSRAYRKIIGFSPTHKRSK</sequence>
<evidence type="ECO:0000313" key="6">
    <source>
        <dbReference type="Proteomes" id="UP000184517"/>
    </source>
</evidence>
<dbReference type="Gene3D" id="1.10.10.60">
    <property type="entry name" value="Homeodomain-like"/>
    <property type="match status" value="1"/>
</dbReference>
<accession>A0A1M4WZI0</accession>
<dbReference type="InterPro" id="IPR018060">
    <property type="entry name" value="HTH_AraC"/>
</dbReference>
<dbReference type="PANTHER" id="PTHR46796">
    <property type="entry name" value="HTH-TYPE TRANSCRIPTIONAL ACTIVATOR RHAS-RELATED"/>
    <property type="match status" value="1"/>
</dbReference>
<gene>
    <name evidence="5" type="ORF">SAMN02745753_00929</name>
</gene>
<evidence type="ECO:0000259" key="4">
    <source>
        <dbReference type="PROSITE" id="PS01124"/>
    </source>
</evidence>
<dbReference type="InterPro" id="IPR009057">
    <property type="entry name" value="Homeodomain-like_sf"/>
</dbReference>
<feature type="domain" description="HTH araC/xylS-type" evidence="4">
    <location>
        <begin position="159"/>
        <end position="262"/>
    </location>
</feature>
<reference evidence="6" key="1">
    <citation type="submission" date="2016-11" db="EMBL/GenBank/DDBJ databases">
        <authorList>
            <person name="Varghese N."/>
            <person name="Submissions S."/>
        </authorList>
    </citation>
    <scope>NUCLEOTIDE SEQUENCE [LARGE SCALE GENOMIC DNA]</scope>
    <source>
        <strain evidence="6">DSM 16579</strain>
    </source>
</reference>
<keyword evidence="6" id="KW-1185">Reference proteome</keyword>
<dbReference type="STRING" id="1122206.SAMN02745753_00929"/>
<dbReference type="InterPro" id="IPR011051">
    <property type="entry name" value="RmlC_Cupin_sf"/>
</dbReference>
<keyword evidence="3" id="KW-0804">Transcription</keyword>
<name>A0A1M4WZI0_9GAMM</name>
<dbReference type="SUPFAM" id="SSF46689">
    <property type="entry name" value="Homeodomain-like"/>
    <property type="match status" value="2"/>
</dbReference>
<dbReference type="GO" id="GO:0043565">
    <property type="term" value="F:sequence-specific DNA binding"/>
    <property type="evidence" value="ECO:0007669"/>
    <property type="project" value="InterPro"/>
</dbReference>